<dbReference type="Proteomes" id="UP000298460">
    <property type="component" value="Unassembled WGS sequence"/>
</dbReference>
<evidence type="ECO:0000313" key="2">
    <source>
        <dbReference type="EMBL" id="TGE36893.1"/>
    </source>
</evidence>
<evidence type="ECO:0000256" key="1">
    <source>
        <dbReference type="SAM" id="MobiDB-lite"/>
    </source>
</evidence>
<organism evidence="2 3">
    <name type="scientific">Desulfosporosinus fructosivorans</name>
    <dbReference type="NCBI Taxonomy" id="2018669"/>
    <lineage>
        <taxon>Bacteria</taxon>
        <taxon>Bacillati</taxon>
        <taxon>Bacillota</taxon>
        <taxon>Clostridia</taxon>
        <taxon>Eubacteriales</taxon>
        <taxon>Desulfitobacteriaceae</taxon>
        <taxon>Desulfosporosinus</taxon>
    </lineage>
</organism>
<dbReference type="InterPro" id="IPR009734">
    <property type="entry name" value="Myoviridae_GpU"/>
</dbReference>
<dbReference type="AlphaFoldDB" id="A0A4Z0R403"/>
<keyword evidence="3" id="KW-1185">Reference proteome</keyword>
<feature type="region of interest" description="Disordered" evidence="1">
    <location>
        <begin position="140"/>
        <end position="181"/>
    </location>
</feature>
<proteinExistence type="predicted"/>
<reference evidence="2 3" key="1">
    <citation type="submission" date="2019-03" db="EMBL/GenBank/DDBJ databases">
        <title>Draft Genome Sequence of Desulfosporosinus fructosivorans Strain 63.6F, Isolated from Marine Sediment in the Baltic Sea.</title>
        <authorList>
            <person name="Hausmann B."/>
            <person name="Vandieken V."/>
            <person name="Pjevac P."/>
            <person name="Schreck K."/>
            <person name="Herbold C.W."/>
            <person name="Loy A."/>
        </authorList>
    </citation>
    <scope>NUCLEOTIDE SEQUENCE [LARGE SCALE GENOMIC DNA]</scope>
    <source>
        <strain evidence="2 3">63.6F</strain>
    </source>
</reference>
<dbReference type="OrthoDB" id="9815316at2"/>
<accession>A0A4Z0R403</accession>
<comment type="caution">
    <text evidence="2">The sequence shown here is derived from an EMBL/GenBank/DDBJ whole genome shotgun (WGS) entry which is preliminary data.</text>
</comment>
<dbReference type="Pfam" id="PF06995">
    <property type="entry name" value="Phage_P2_GpU"/>
    <property type="match status" value="1"/>
</dbReference>
<evidence type="ECO:0000313" key="3">
    <source>
        <dbReference type="Proteomes" id="UP000298460"/>
    </source>
</evidence>
<protein>
    <recommendedName>
        <fullName evidence="4">Phage tail protein</fullName>
    </recommendedName>
</protein>
<feature type="compositionally biased region" description="Basic and acidic residues" evidence="1">
    <location>
        <begin position="167"/>
        <end position="177"/>
    </location>
</feature>
<dbReference type="RefSeq" id="WP_135548977.1">
    <property type="nucleotide sequence ID" value="NZ_SPQQ01000006.1"/>
</dbReference>
<name>A0A4Z0R403_9FIRM</name>
<dbReference type="EMBL" id="SPQQ01000006">
    <property type="protein sequence ID" value="TGE36893.1"/>
    <property type="molecule type" value="Genomic_DNA"/>
</dbReference>
<gene>
    <name evidence="2" type="ORF">E4K67_17490</name>
</gene>
<evidence type="ECO:0008006" key="4">
    <source>
        <dbReference type="Google" id="ProtNLM"/>
    </source>
</evidence>
<sequence>MPIAVFGSKVFEITDSKIYTFDGLQYTTTLDTEKQDAEGKKPSTYNKGPGLNGLNFTLKLDATQGVNPRHEMESWEQIKDAGVAYQFILGRSPLGWNKWLLVDVQGSNIVMDNLGNMLKLDLQLKLDEYVRPGSAAVAAAKANGSGGPKTSSVPGLTPSDYGGTYGPEDKSDYKRENPTMVSMSEYNRSRFLGG</sequence>